<feature type="region of interest" description="Disordered" evidence="2">
    <location>
        <begin position="23"/>
        <end position="79"/>
    </location>
</feature>
<dbReference type="PROSITE" id="PS51257">
    <property type="entry name" value="PROKAR_LIPOPROTEIN"/>
    <property type="match status" value="1"/>
</dbReference>
<evidence type="ECO:0000313" key="6">
    <source>
        <dbReference type="Proteomes" id="UP000002754"/>
    </source>
</evidence>
<feature type="signal peptide" evidence="3">
    <location>
        <begin position="1"/>
        <end position="22"/>
    </location>
</feature>
<comment type="caution">
    <text evidence="5">The sequence shown here is derived from an EMBL/GenBank/DDBJ whole genome shotgun (WGS) entry which is preliminary data.</text>
</comment>
<proteinExistence type="predicted"/>
<organism evidence="5 6">
    <name type="scientific">Alkalihalobacillus alcalophilus ATCC 27647 = CGMCC 1.3604</name>
    <dbReference type="NCBI Taxonomy" id="1218173"/>
    <lineage>
        <taxon>Bacteria</taxon>
        <taxon>Bacillati</taxon>
        <taxon>Bacillota</taxon>
        <taxon>Bacilli</taxon>
        <taxon>Bacillales</taxon>
        <taxon>Bacillaceae</taxon>
        <taxon>Alkalihalobacillus</taxon>
    </lineage>
</organism>
<evidence type="ECO:0000313" key="5">
    <source>
        <dbReference type="EMBL" id="KGA96960.1"/>
    </source>
</evidence>
<name>A0A094XDU8_ALKAL</name>
<evidence type="ECO:0000259" key="4">
    <source>
        <dbReference type="Pfam" id="PF11611"/>
    </source>
</evidence>
<reference evidence="5 6" key="1">
    <citation type="journal article" date="2014" name="Genome Announc.">
        <title>Draft Genome Sequence of Bacillus alcalophilus AV1934, a Classic Alkaliphile Isolated from Human Feces in 1934.</title>
        <authorList>
            <person name="Attie O."/>
            <person name="Jayaprakash A."/>
            <person name="Shah H."/>
            <person name="Paulsen I.T."/>
            <person name="Morino M."/>
            <person name="Takahashi Y."/>
            <person name="Narumi I."/>
            <person name="Sachidanandam R."/>
            <person name="Satoh K."/>
            <person name="Ito M."/>
            <person name="Krulwich T.A."/>
        </authorList>
    </citation>
    <scope>NUCLEOTIDE SEQUENCE [LARGE SCALE GENOMIC DNA]</scope>
    <source>
        <strain evidence="5 6">AV1934</strain>
    </source>
</reference>
<dbReference type="Pfam" id="PF11611">
    <property type="entry name" value="DUF4352"/>
    <property type="match status" value="1"/>
</dbReference>
<dbReference type="InterPro" id="IPR029051">
    <property type="entry name" value="DUF4352"/>
</dbReference>
<sequence length="225" mass="24370">MKKMMKAIGITLLAGSILVACNSDEGTDTSEDPTGEGIPNEQVDESDNEEEESNSGDDENEESNETDSESSGGGMASDLEFNDQLDLGIGDTAQISSNQGAYEITIHSVKREEEVDGETSMFDYMIVVDVTVKNIGDEVIDAYNPIGILDQTDRLESSGSGDFSRDFPSVDEISGDLGPGEEIKGQALFDMYQNEEQFIRISPGLIAAGGVYNEVVWTFTEDEME</sequence>
<dbReference type="InterPro" id="IPR029050">
    <property type="entry name" value="Immunoprotect_excell_Ig-like"/>
</dbReference>
<keyword evidence="6" id="KW-1185">Reference proteome</keyword>
<evidence type="ECO:0000256" key="2">
    <source>
        <dbReference type="SAM" id="MobiDB-lite"/>
    </source>
</evidence>
<accession>A0A094XDU8</accession>
<feature type="domain" description="DUF4352" evidence="4">
    <location>
        <begin position="98"/>
        <end position="197"/>
    </location>
</feature>
<dbReference type="STRING" id="1218173.BALCAV_0213125"/>
<gene>
    <name evidence="5" type="ORF">BALCAV_0213125</name>
</gene>
<dbReference type="Gene3D" id="2.60.40.1240">
    <property type="match status" value="1"/>
</dbReference>
<dbReference type="RefSeq" id="WP_040323957.1">
    <property type="nucleotide sequence ID" value="NZ_ALPT02000041.1"/>
</dbReference>
<evidence type="ECO:0000256" key="1">
    <source>
        <dbReference type="ARBA" id="ARBA00022729"/>
    </source>
</evidence>
<feature type="compositionally biased region" description="Acidic residues" evidence="2">
    <location>
        <begin position="25"/>
        <end position="34"/>
    </location>
</feature>
<feature type="compositionally biased region" description="Acidic residues" evidence="2">
    <location>
        <begin position="42"/>
        <end position="68"/>
    </location>
</feature>
<evidence type="ECO:0000256" key="3">
    <source>
        <dbReference type="SAM" id="SignalP"/>
    </source>
</evidence>
<feature type="chain" id="PRO_5038901156" description="DUF4352 domain-containing protein" evidence="3">
    <location>
        <begin position="23"/>
        <end position="225"/>
    </location>
</feature>
<protein>
    <recommendedName>
        <fullName evidence="4">DUF4352 domain-containing protein</fullName>
    </recommendedName>
</protein>
<dbReference type="Proteomes" id="UP000002754">
    <property type="component" value="Unassembled WGS sequence"/>
</dbReference>
<keyword evidence="1 3" id="KW-0732">Signal</keyword>
<dbReference type="AlphaFoldDB" id="A0A094XDU8"/>
<dbReference type="EMBL" id="ALPT02000041">
    <property type="protein sequence ID" value="KGA96960.1"/>
    <property type="molecule type" value="Genomic_DNA"/>
</dbReference>
<dbReference type="eggNOG" id="ENOG5032UFI">
    <property type="taxonomic scope" value="Bacteria"/>
</dbReference>